<feature type="domain" description="PH" evidence="9">
    <location>
        <begin position="232"/>
        <end position="329"/>
    </location>
</feature>
<feature type="signal peptide" evidence="8">
    <location>
        <begin position="1"/>
        <end position="20"/>
    </location>
</feature>
<dbReference type="InterPro" id="IPR011993">
    <property type="entry name" value="PH-like_dom_sf"/>
</dbReference>
<dbReference type="GO" id="GO:0005829">
    <property type="term" value="C:cytosol"/>
    <property type="evidence" value="ECO:0007669"/>
    <property type="project" value="TreeGrafter"/>
</dbReference>
<dbReference type="PANTHER" id="PTHR10972:SF47">
    <property type="entry name" value="OXYSTEROL-BINDING PROTEIN-RELATED PROTEIN 10"/>
    <property type="match status" value="1"/>
</dbReference>
<dbReference type="Pfam" id="PF00169">
    <property type="entry name" value="PH"/>
    <property type="match status" value="1"/>
</dbReference>
<dbReference type="SUPFAM" id="SSF50729">
    <property type="entry name" value="PH domain-like"/>
    <property type="match status" value="1"/>
</dbReference>
<dbReference type="SUPFAM" id="SSF144000">
    <property type="entry name" value="Oxysterol-binding protein-like"/>
    <property type="match status" value="1"/>
</dbReference>
<dbReference type="Ensembl" id="ENSSAUT00010050738.1">
    <property type="protein sequence ID" value="ENSSAUP00010048232.1"/>
    <property type="gene ID" value="ENSSAUG00010020115.1"/>
</dbReference>
<feature type="compositionally biased region" description="Acidic residues" evidence="7">
    <location>
        <begin position="559"/>
        <end position="575"/>
    </location>
</feature>
<dbReference type="Gene3D" id="1.10.287.2720">
    <property type="match status" value="1"/>
</dbReference>
<dbReference type="FunFam" id="1.10.287.2720:FF:000001">
    <property type="entry name" value="Oxysterol-binding OBPalpha"/>
    <property type="match status" value="1"/>
</dbReference>
<dbReference type="FunFam" id="2.40.160.120:FF:000002">
    <property type="entry name" value="Oxysterol-binding protein"/>
    <property type="match status" value="1"/>
</dbReference>
<dbReference type="Gene3D" id="2.40.160.120">
    <property type="match status" value="1"/>
</dbReference>
<feature type="compositionally biased region" description="Polar residues" evidence="7">
    <location>
        <begin position="484"/>
        <end position="495"/>
    </location>
</feature>
<sequence length="955" mass="105306">MSHPRLFLLMFAVWKRGGGGYASSSSSSSPSIWCDDVRVVISGGRVHREEQGAWPSLPGKRWRETHSATDAHCRGESGTQHKHTATEEYVRFLPHRGTREAPQRRGGTACSASALVQQTRFSLFNTYALLKSSLLLLLLVVHPRPLLLLPLSSSSSSSSSCTRPVARMDKALCSPHLGSNKPNSSPSDRGGSSSRKPGRTGSHSPGSGSLGSGGSRGAVLGNSMNLQQQARRRQLEGVLSKYTNLIQGWQNRYFVLDPELGQLHYFVNEQGKSQKPRGSLPLIGASVTPSDEAPHMFIVNSVNGELYKLRASDAKEQQFWISQLQACARRHSDSSAKVRKLKGSDEHLSVERAGGGQEVLGSSSSGRTRSFSLLPHLTPSSSPGSQRHLSHTASPSNIVTITHHKSPAAARRARSQYPGRLLEVKEVMSQAEGQQKNLVQSIDSLPTRGPLSCLDQDLLLLKATSAATLSCLGECLNILQQTQSHNQAPPQSQASEHNHSAHRAPSDGVPVWTVPKSPSGELLKNGGLTPLQSAEPSPALRKRSSSHGAEHPTGLEDISPSDEMTDTEDNEEEDLGVLDDQRSIILHLLSQLKLGMDLTRVVLPTFILEKRSLLEMYANFMAHPDMFLSITAGATAEDRIVRFVEYYLTAFHEGRKGAVAKKPYNPVLGETFHCSWEVPRERVKPLVRSNQGSSREPSRGPNNTQQGDDSPGGCYRVRFVAEQVSHHPPVSGFYCECRERSMCVNAHVWTKSKFMGMSIGVSMVGEGVLCLLEHDEEYVFTLPCAYARSILTVPWVELGGKVSINCVKSGYSATVTFHTKPFYGGKVHRVTAEVKHNQTNTIVCKAQGEWNGTLEFTYSSGETKVIDTAKLPITRKKLRPVDRQGRTESRRLWQHVTKSLKEGNMDEATEHKHRLEERQRGEEKQRAADNKPWTPKYFTKEGEGWIYNKPLWKST</sequence>
<dbReference type="PROSITE" id="PS01013">
    <property type="entry name" value="OSBP"/>
    <property type="match status" value="1"/>
</dbReference>
<comment type="similarity">
    <text evidence="5">Belongs to the OSBP family.</text>
</comment>
<dbReference type="SMART" id="SM00233">
    <property type="entry name" value="PH"/>
    <property type="match status" value="1"/>
</dbReference>
<gene>
    <name evidence="10" type="primary">OSBPL10</name>
</gene>
<dbReference type="Proteomes" id="UP000472265">
    <property type="component" value="Chromosome 3"/>
</dbReference>
<reference evidence="10" key="1">
    <citation type="submission" date="2021-04" db="EMBL/GenBank/DDBJ databases">
        <authorList>
            <consortium name="Wellcome Sanger Institute Data Sharing"/>
        </authorList>
    </citation>
    <scope>NUCLEOTIDE SEQUENCE [LARGE SCALE GENOMIC DNA]</scope>
</reference>
<name>A0A671XAW2_SPAAU</name>
<dbReference type="PANTHER" id="PTHR10972">
    <property type="entry name" value="OXYSTEROL-BINDING PROTEIN-RELATED"/>
    <property type="match status" value="1"/>
</dbReference>
<feature type="region of interest" description="Disordered" evidence="7">
    <location>
        <begin position="173"/>
        <end position="220"/>
    </location>
</feature>
<feature type="compositionally biased region" description="Basic and acidic residues" evidence="7">
    <location>
        <begin position="332"/>
        <end position="350"/>
    </location>
</feature>
<dbReference type="InParanoid" id="A0A671XAW2"/>
<evidence type="ECO:0000256" key="6">
    <source>
        <dbReference type="RuleBase" id="RU003845"/>
    </source>
</evidence>
<feature type="region of interest" description="Disordered" evidence="7">
    <location>
        <begin position="332"/>
        <end position="394"/>
    </location>
</feature>
<dbReference type="PROSITE" id="PS50003">
    <property type="entry name" value="PH_DOMAIN"/>
    <property type="match status" value="1"/>
</dbReference>
<evidence type="ECO:0000256" key="2">
    <source>
        <dbReference type="ARBA" id="ARBA00022553"/>
    </source>
</evidence>
<dbReference type="InterPro" id="IPR018494">
    <property type="entry name" value="Oxysterol-bd_CS"/>
</dbReference>
<dbReference type="Gene3D" id="3.30.70.3490">
    <property type="match status" value="1"/>
</dbReference>
<dbReference type="GO" id="GO:0015485">
    <property type="term" value="F:cholesterol binding"/>
    <property type="evidence" value="ECO:0007669"/>
    <property type="project" value="TreeGrafter"/>
</dbReference>
<dbReference type="GO" id="GO:0006869">
    <property type="term" value="P:lipid transport"/>
    <property type="evidence" value="ECO:0007669"/>
    <property type="project" value="UniProtKB-KW"/>
</dbReference>
<dbReference type="GeneTree" id="ENSGT00940000157880"/>
<evidence type="ECO:0000256" key="5">
    <source>
        <dbReference type="RuleBase" id="RU003844"/>
    </source>
</evidence>
<feature type="region of interest" description="Disordered" evidence="7">
    <location>
        <begin position="686"/>
        <end position="711"/>
    </location>
</feature>
<feature type="chain" id="PRO_5025340534" description="Oxysterol-binding protein" evidence="8">
    <location>
        <begin position="21"/>
        <end position="955"/>
    </location>
</feature>
<evidence type="ECO:0000256" key="8">
    <source>
        <dbReference type="SAM" id="SignalP"/>
    </source>
</evidence>
<reference evidence="10" key="3">
    <citation type="submission" date="2025-09" db="UniProtKB">
        <authorList>
            <consortium name="Ensembl"/>
        </authorList>
    </citation>
    <scope>IDENTIFICATION</scope>
</reference>
<evidence type="ECO:0000259" key="9">
    <source>
        <dbReference type="PROSITE" id="PS50003"/>
    </source>
</evidence>
<evidence type="ECO:0000313" key="11">
    <source>
        <dbReference type="Proteomes" id="UP000472265"/>
    </source>
</evidence>
<dbReference type="InterPro" id="IPR000648">
    <property type="entry name" value="Oxysterol-bd"/>
</dbReference>
<keyword evidence="2" id="KW-0597">Phosphoprotein</keyword>
<keyword evidence="8" id="KW-0732">Signal</keyword>
<dbReference type="FunFam" id="3.30.70.3490:FF:000001">
    <property type="entry name" value="Oxysterol-binding protein"/>
    <property type="match status" value="1"/>
</dbReference>
<accession>A0A671XAW2</accession>
<dbReference type="FunCoup" id="A0A671XAW2">
    <property type="interactions" value="263"/>
</dbReference>
<proteinExistence type="inferred from homology"/>
<evidence type="ECO:0000256" key="3">
    <source>
        <dbReference type="ARBA" id="ARBA00023055"/>
    </source>
</evidence>
<dbReference type="Pfam" id="PF01237">
    <property type="entry name" value="Oxysterol_BP"/>
    <property type="match status" value="2"/>
</dbReference>
<protein>
    <recommendedName>
        <fullName evidence="6">Oxysterol-binding protein</fullName>
    </recommendedName>
</protein>
<keyword evidence="3 6" id="KW-0445">Lipid transport</keyword>
<feature type="compositionally biased region" description="Low complexity" evidence="7">
    <location>
        <begin position="360"/>
        <end position="385"/>
    </location>
</feature>
<evidence type="ECO:0000256" key="7">
    <source>
        <dbReference type="SAM" id="MobiDB-lite"/>
    </source>
</evidence>
<dbReference type="AlphaFoldDB" id="A0A671XAW2"/>
<feature type="region of interest" description="Disordered" evidence="7">
    <location>
        <begin position="484"/>
        <end position="575"/>
    </location>
</feature>
<evidence type="ECO:0000256" key="4">
    <source>
        <dbReference type="ARBA" id="ARBA00023121"/>
    </source>
</evidence>
<evidence type="ECO:0000256" key="1">
    <source>
        <dbReference type="ARBA" id="ARBA00022448"/>
    </source>
</evidence>
<feature type="compositionally biased region" description="Basic and acidic residues" evidence="7">
    <location>
        <begin position="899"/>
        <end position="929"/>
    </location>
</feature>
<dbReference type="Gene3D" id="2.30.29.30">
    <property type="entry name" value="Pleckstrin-homology domain (PH domain)/Phosphotyrosine-binding domain (PTB)"/>
    <property type="match status" value="1"/>
</dbReference>
<dbReference type="InterPro" id="IPR037239">
    <property type="entry name" value="OSBP_sf"/>
</dbReference>
<evidence type="ECO:0000313" key="10">
    <source>
        <dbReference type="Ensembl" id="ENSSAUP00010048232.1"/>
    </source>
</evidence>
<keyword evidence="11" id="KW-1185">Reference proteome</keyword>
<organism evidence="10 11">
    <name type="scientific">Sparus aurata</name>
    <name type="common">Gilthead sea bream</name>
    <dbReference type="NCBI Taxonomy" id="8175"/>
    <lineage>
        <taxon>Eukaryota</taxon>
        <taxon>Metazoa</taxon>
        <taxon>Chordata</taxon>
        <taxon>Craniata</taxon>
        <taxon>Vertebrata</taxon>
        <taxon>Euteleostomi</taxon>
        <taxon>Actinopterygii</taxon>
        <taxon>Neopterygii</taxon>
        <taxon>Teleostei</taxon>
        <taxon>Neoteleostei</taxon>
        <taxon>Acanthomorphata</taxon>
        <taxon>Eupercaria</taxon>
        <taxon>Spariformes</taxon>
        <taxon>Sparidae</taxon>
        <taxon>Sparus</taxon>
    </lineage>
</organism>
<dbReference type="CDD" id="cd13291">
    <property type="entry name" value="PH_ORP10_ORP11"/>
    <property type="match status" value="1"/>
</dbReference>
<dbReference type="OMA" id="ASCHAPR"/>
<feature type="compositionally biased region" description="Low complexity" evidence="7">
    <location>
        <begin position="182"/>
        <end position="207"/>
    </location>
</feature>
<dbReference type="GO" id="GO:0016020">
    <property type="term" value="C:membrane"/>
    <property type="evidence" value="ECO:0007669"/>
    <property type="project" value="TreeGrafter"/>
</dbReference>
<keyword evidence="4" id="KW-0446">Lipid-binding</keyword>
<reference evidence="10" key="2">
    <citation type="submission" date="2025-08" db="UniProtKB">
        <authorList>
            <consortium name="Ensembl"/>
        </authorList>
    </citation>
    <scope>IDENTIFICATION</scope>
</reference>
<dbReference type="InterPro" id="IPR001849">
    <property type="entry name" value="PH_domain"/>
</dbReference>
<feature type="compositionally biased region" description="Polar residues" evidence="7">
    <location>
        <begin position="688"/>
        <end position="708"/>
    </location>
</feature>
<feature type="region of interest" description="Disordered" evidence="7">
    <location>
        <begin position="898"/>
        <end position="935"/>
    </location>
</feature>
<keyword evidence="1 6" id="KW-0813">Transport</keyword>